<dbReference type="AlphaFoldDB" id="A0AA40I872"/>
<sequence length="130" mass="14883">MSPASQGFARNWGSVQSELGFSTIWRFYLLPARERQPGRQPPLPLQLHLPRTARPYLSSLLLKGERGEKIAGKKSEASRGWFMRFKERSHLHNIKVHRAIASADVEAAASYPEDLAKMIRELHLTDFQCR</sequence>
<proteinExistence type="predicted"/>
<accession>A0AA40I872</accession>
<dbReference type="EMBL" id="JAULJE010000003">
    <property type="protein sequence ID" value="KAK1344859.1"/>
    <property type="molecule type" value="Genomic_DNA"/>
</dbReference>
<evidence type="ECO:0000313" key="2">
    <source>
        <dbReference type="Proteomes" id="UP001177744"/>
    </source>
</evidence>
<comment type="caution">
    <text evidence="1">The sequence shown here is derived from an EMBL/GenBank/DDBJ whole genome shotgun (WGS) entry which is preliminary data.</text>
</comment>
<keyword evidence="2" id="KW-1185">Reference proteome</keyword>
<reference evidence="1" key="1">
    <citation type="submission" date="2023-06" db="EMBL/GenBank/DDBJ databases">
        <title>Reference genome for the Northern bat (Eptesicus nilssonii), a most northern bat species.</title>
        <authorList>
            <person name="Laine V.N."/>
            <person name="Pulliainen A.T."/>
            <person name="Lilley T.M."/>
        </authorList>
    </citation>
    <scope>NUCLEOTIDE SEQUENCE</scope>
    <source>
        <strain evidence="1">BLF_Eptnil</strain>
        <tissue evidence="1">Kidney</tissue>
    </source>
</reference>
<dbReference type="Proteomes" id="UP001177744">
    <property type="component" value="Unassembled WGS sequence"/>
</dbReference>
<evidence type="ECO:0008006" key="3">
    <source>
        <dbReference type="Google" id="ProtNLM"/>
    </source>
</evidence>
<gene>
    <name evidence="1" type="ORF">QTO34_013563</name>
</gene>
<name>A0AA40I872_CNENI</name>
<evidence type="ECO:0000313" key="1">
    <source>
        <dbReference type="EMBL" id="KAK1344859.1"/>
    </source>
</evidence>
<protein>
    <recommendedName>
        <fullName evidence="3">HTH CENPB-type domain-containing protein</fullName>
    </recommendedName>
</protein>
<organism evidence="1 2">
    <name type="scientific">Cnephaeus nilssonii</name>
    <name type="common">Northern bat</name>
    <name type="synonym">Eptesicus nilssonii</name>
    <dbReference type="NCBI Taxonomy" id="3371016"/>
    <lineage>
        <taxon>Eukaryota</taxon>
        <taxon>Metazoa</taxon>
        <taxon>Chordata</taxon>
        <taxon>Craniata</taxon>
        <taxon>Vertebrata</taxon>
        <taxon>Euteleostomi</taxon>
        <taxon>Mammalia</taxon>
        <taxon>Eutheria</taxon>
        <taxon>Laurasiatheria</taxon>
        <taxon>Chiroptera</taxon>
        <taxon>Yangochiroptera</taxon>
        <taxon>Vespertilionidae</taxon>
        <taxon>Cnephaeus</taxon>
    </lineage>
</organism>